<proteinExistence type="inferred from homology"/>
<dbReference type="InterPro" id="IPR002241">
    <property type="entry name" value="Glyco_hydro_27"/>
</dbReference>
<dbReference type="Gene3D" id="3.20.20.70">
    <property type="entry name" value="Aldolase class I"/>
    <property type="match status" value="1"/>
</dbReference>
<evidence type="ECO:0000256" key="1">
    <source>
        <dbReference type="ARBA" id="ARBA00009743"/>
    </source>
</evidence>
<dbReference type="AlphaFoldDB" id="A0A7J6XF29"/>
<sequence length="86" mass="9520">MTSRADENDKWATYAGPGAWNDPDMLEIGNGGMTTEEYRSHMSIWAVVKWFKSGSGAMEQRIFTISDNSGAMKEKISAVVDSHVCE</sequence>
<dbReference type="InterPro" id="IPR013785">
    <property type="entry name" value="Aldolase_TIM"/>
</dbReference>
<comment type="caution">
    <text evidence="5">The sequence shown here is derived from an EMBL/GenBank/DDBJ whole genome shotgun (WGS) entry which is preliminary data.</text>
</comment>
<keyword evidence="3 4" id="KW-0326">Glycosidase</keyword>
<keyword evidence="2 4" id="KW-0378">Hydrolase</keyword>
<name>A0A7J6XF29_THATH</name>
<organism evidence="5 6">
    <name type="scientific">Thalictrum thalictroides</name>
    <name type="common">Rue-anemone</name>
    <name type="synonym">Anemone thalictroides</name>
    <dbReference type="NCBI Taxonomy" id="46969"/>
    <lineage>
        <taxon>Eukaryota</taxon>
        <taxon>Viridiplantae</taxon>
        <taxon>Streptophyta</taxon>
        <taxon>Embryophyta</taxon>
        <taxon>Tracheophyta</taxon>
        <taxon>Spermatophyta</taxon>
        <taxon>Magnoliopsida</taxon>
        <taxon>Ranunculales</taxon>
        <taxon>Ranunculaceae</taxon>
        <taxon>Thalictroideae</taxon>
        <taxon>Thalictrum</taxon>
    </lineage>
</organism>
<dbReference type="EC" id="3.2.1.22" evidence="4"/>
<dbReference type="Pfam" id="PF16499">
    <property type="entry name" value="Melibiase_2"/>
    <property type="match status" value="1"/>
</dbReference>
<dbReference type="Proteomes" id="UP000554482">
    <property type="component" value="Unassembled WGS sequence"/>
</dbReference>
<evidence type="ECO:0000256" key="2">
    <source>
        <dbReference type="ARBA" id="ARBA00022801"/>
    </source>
</evidence>
<gene>
    <name evidence="5" type="ORF">FRX31_002280</name>
</gene>
<evidence type="ECO:0000256" key="4">
    <source>
        <dbReference type="RuleBase" id="RU361168"/>
    </source>
</evidence>
<dbReference type="PANTHER" id="PTHR11452:SF33">
    <property type="entry name" value="ALPHA-GALACTOSIDASE 2"/>
    <property type="match status" value="1"/>
</dbReference>
<feature type="non-terminal residue" evidence="5">
    <location>
        <position position="1"/>
    </location>
</feature>
<evidence type="ECO:0000313" key="6">
    <source>
        <dbReference type="Proteomes" id="UP000554482"/>
    </source>
</evidence>
<keyword evidence="4" id="KW-1015">Disulfide bond</keyword>
<comment type="catalytic activity">
    <reaction evidence="4">
        <text>Hydrolysis of terminal, non-reducing alpha-D-galactose residues in alpha-D-galactosides, including galactose oligosaccharides, galactomannans and galactolipids.</text>
        <dbReference type="EC" id="3.2.1.22"/>
    </reaction>
</comment>
<keyword evidence="6" id="KW-1185">Reference proteome</keyword>
<protein>
    <recommendedName>
        <fullName evidence="4">Alpha-galactosidase</fullName>
        <ecNumber evidence="4">3.2.1.22</ecNumber>
    </recommendedName>
    <alternativeName>
        <fullName evidence="4">Melibiase</fullName>
    </alternativeName>
</protein>
<dbReference type="InterPro" id="IPR017853">
    <property type="entry name" value="GH"/>
</dbReference>
<accession>A0A7J6XF29</accession>
<comment type="similarity">
    <text evidence="1 4">Belongs to the glycosyl hydrolase 27 family.</text>
</comment>
<dbReference type="GO" id="GO:0004557">
    <property type="term" value="F:alpha-galactosidase activity"/>
    <property type="evidence" value="ECO:0007669"/>
    <property type="project" value="UniProtKB-EC"/>
</dbReference>
<dbReference type="SUPFAM" id="SSF51445">
    <property type="entry name" value="(Trans)glycosidases"/>
    <property type="match status" value="1"/>
</dbReference>
<evidence type="ECO:0000313" key="5">
    <source>
        <dbReference type="EMBL" id="KAF5208133.1"/>
    </source>
</evidence>
<dbReference type="EMBL" id="JABWDY010000399">
    <property type="protein sequence ID" value="KAF5208133.1"/>
    <property type="molecule type" value="Genomic_DNA"/>
</dbReference>
<dbReference type="OrthoDB" id="5795902at2759"/>
<dbReference type="PANTHER" id="PTHR11452">
    <property type="entry name" value="ALPHA-GALACTOSIDASE/ALPHA-N-ACETYLGALACTOSAMINIDASE"/>
    <property type="match status" value="1"/>
</dbReference>
<dbReference type="PRINTS" id="PR00740">
    <property type="entry name" value="GLHYDRLASE27"/>
</dbReference>
<dbReference type="GO" id="GO:0005975">
    <property type="term" value="P:carbohydrate metabolic process"/>
    <property type="evidence" value="ECO:0007669"/>
    <property type="project" value="InterPro"/>
</dbReference>
<reference evidence="5 6" key="1">
    <citation type="submission" date="2020-06" db="EMBL/GenBank/DDBJ databases">
        <title>Transcriptomic and genomic resources for Thalictrum thalictroides and T. hernandezii: Facilitating candidate gene discovery in an emerging model plant lineage.</title>
        <authorList>
            <person name="Arias T."/>
            <person name="Riano-Pachon D.M."/>
            <person name="Di Stilio V.S."/>
        </authorList>
    </citation>
    <scope>NUCLEOTIDE SEQUENCE [LARGE SCALE GENOMIC DNA]</scope>
    <source>
        <strain evidence="6">cv. WT478/WT964</strain>
        <tissue evidence="5">Leaves</tissue>
    </source>
</reference>
<evidence type="ECO:0000256" key="3">
    <source>
        <dbReference type="ARBA" id="ARBA00023295"/>
    </source>
</evidence>
<dbReference type="GO" id="GO:0009505">
    <property type="term" value="C:plant-type cell wall"/>
    <property type="evidence" value="ECO:0007669"/>
    <property type="project" value="TreeGrafter"/>
</dbReference>